<dbReference type="CDD" id="cd11301">
    <property type="entry name" value="Fut1_Fut2_like"/>
    <property type="match status" value="1"/>
</dbReference>
<comment type="caution">
    <text evidence="3">The sequence shown here is derived from an EMBL/GenBank/DDBJ whole genome shotgun (WGS) entry which is preliminary data.</text>
</comment>
<organism evidence="3 4">
    <name type="scientific">Luteolibacter flavescens</name>
    <dbReference type="NCBI Taxonomy" id="1859460"/>
    <lineage>
        <taxon>Bacteria</taxon>
        <taxon>Pseudomonadati</taxon>
        <taxon>Verrucomicrobiota</taxon>
        <taxon>Verrucomicrobiia</taxon>
        <taxon>Verrucomicrobiales</taxon>
        <taxon>Verrucomicrobiaceae</taxon>
        <taxon>Luteolibacter</taxon>
    </lineage>
</organism>
<evidence type="ECO:0000256" key="1">
    <source>
        <dbReference type="ARBA" id="ARBA00022676"/>
    </source>
</evidence>
<dbReference type="EMBL" id="JAPDDS010000005">
    <property type="protein sequence ID" value="MCW1885148.1"/>
    <property type="molecule type" value="Genomic_DNA"/>
</dbReference>
<gene>
    <name evidence="3" type="ORF">OKA04_10450</name>
</gene>
<dbReference type="PANTHER" id="PTHR11927">
    <property type="entry name" value="GALACTOSIDE 2-L-FUCOSYLTRANSFERASE"/>
    <property type="match status" value="1"/>
</dbReference>
<keyword evidence="2" id="KW-0808">Transferase</keyword>
<sequence length="306" mass="34081">MAGDSIAKGDTRMIRVVMLGRLGNNLFQYALGRVLSEKHGVPLVMDASWFNAEGWGEVKCLRDLPGPASGKARIVRPLTLASRALRKATGKHRWQLRGIPGFTERDDDHAFDPRVFDVPADALLFGYFQTPLYFSGIEASLREELNTHGLGLEKGREELAEKLRAPGSVAVHVRRGDYAGNPRLDICGPDYYAEAIRRMRAAVPGARFHIFSDDPAWCADRFRGADMTVVTAPPSQSPLVDLHLMSLAGHHVIANSSYSWWAAWLGKKEGQRVMMPHEWQRGIHAPIDEKQCDGWEIVDPSGNEMK</sequence>
<keyword evidence="1" id="KW-0328">Glycosyltransferase</keyword>
<dbReference type="RefSeq" id="WP_264501105.1">
    <property type="nucleotide sequence ID" value="NZ_JAPDDS010000005.1"/>
</dbReference>
<dbReference type="Proteomes" id="UP001207930">
    <property type="component" value="Unassembled WGS sequence"/>
</dbReference>
<accession>A0ABT3FNJ9</accession>
<dbReference type="InterPro" id="IPR002516">
    <property type="entry name" value="Glyco_trans_11"/>
</dbReference>
<proteinExistence type="predicted"/>
<reference evidence="3 4" key="1">
    <citation type="submission" date="2022-10" db="EMBL/GenBank/DDBJ databases">
        <title>Luteolibacter flavescens strain MCCC 1K03193, whole genome shotgun sequencing project.</title>
        <authorList>
            <person name="Zhao G."/>
            <person name="Shen L."/>
        </authorList>
    </citation>
    <scope>NUCLEOTIDE SEQUENCE [LARGE SCALE GENOMIC DNA]</scope>
    <source>
        <strain evidence="3 4">MCCC 1K03193</strain>
    </source>
</reference>
<name>A0ABT3FNJ9_9BACT</name>
<evidence type="ECO:0000313" key="3">
    <source>
        <dbReference type="EMBL" id="MCW1885148.1"/>
    </source>
</evidence>
<protein>
    <submittedName>
        <fullName evidence="3">Alpha-1,2-fucosyltransferase</fullName>
    </submittedName>
</protein>
<keyword evidence="4" id="KW-1185">Reference proteome</keyword>
<dbReference type="PANTHER" id="PTHR11927:SF9">
    <property type="entry name" value="L-FUCOSYLTRANSFERASE"/>
    <property type="match status" value="1"/>
</dbReference>
<evidence type="ECO:0000313" key="4">
    <source>
        <dbReference type="Proteomes" id="UP001207930"/>
    </source>
</evidence>
<dbReference type="Pfam" id="PF01531">
    <property type="entry name" value="Glyco_transf_11"/>
    <property type="match status" value="1"/>
</dbReference>
<evidence type="ECO:0000256" key="2">
    <source>
        <dbReference type="ARBA" id="ARBA00022679"/>
    </source>
</evidence>